<dbReference type="EMBL" id="NIHW01000002">
    <property type="protein sequence ID" value="PLT89060.1"/>
    <property type="molecule type" value="Genomic_DNA"/>
</dbReference>
<accession>A0A2N5NFY0</accession>
<dbReference type="Proteomes" id="UP001148455">
    <property type="component" value="Unassembled WGS sequence"/>
</dbReference>
<dbReference type="EMBL" id="JAPZED010000003">
    <property type="protein sequence ID" value="MCZ7693439.1"/>
    <property type="molecule type" value="Genomic_DNA"/>
</dbReference>
<protein>
    <recommendedName>
        <fullName evidence="6">Tetratricopeptide repeat protein</fullName>
    </recommendedName>
</protein>
<dbReference type="Proteomes" id="UP000234840">
    <property type="component" value="Unassembled WGS sequence"/>
</dbReference>
<organism evidence="2 5">
    <name type="scientific">Mediterraneibacter gnavus</name>
    <name type="common">Ruminococcus gnavus</name>
    <dbReference type="NCBI Taxonomy" id="33038"/>
    <lineage>
        <taxon>Bacteria</taxon>
        <taxon>Bacillati</taxon>
        <taxon>Bacillota</taxon>
        <taxon>Clostridia</taxon>
        <taxon>Lachnospirales</taxon>
        <taxon>Lachnospiraceae</taxon>
        <taxon>Mediterraneibacter</taxon>
    </lineage>
</organism>
<evidence type="ECO:0000313" key="3">
    <source>
        <dbReference type="EMBL" id="PLT89060.1"/>
    </source>
</evidence>
<comment type="caution">
    <text evidence="2">The sequence shown here is derived from an EMBL/GenBank/DDBJ whole genome shotgun (WGS) entry which is preliminary data.</text>
</comment>
<proteinExistence type="predicted"/>
<evidence type="ECO:0000313" key="5">
    <source>
        <dbReference type="Proteomes" id="UP000234849"/>
    </source>
</evidence>
<dbReference type="InterPro" id="IPR011990">
    <property type="entry name" value="TPR-like_helical_dom_sf"/>
</dbReference>
<name>A0A2N5NFY0_MEDGN</name>
<dbReference type="SUPFAM" id="SSF48452">
    <property type="entry name" value="TPR-like"/>
    <property type="match status" value="1"/>
</dbReference>
<dbReference type="AlphaFoldDB" id="A0A2N5NFY0"/>
<evidence type="ECO:0000313" key="2">
    <source>
        <dbReference type="EMBL" id="PLT53531.1"/>
    </source>
</evidence>
<evidence type="ECO:0000313" key="1">
    <source>
        <dbReference type="EMBL" id="MCZ7693439.1"/>
    </source>
</evidence>
<reference evidence="1" key="2">
    <citation type="submission" date="2022-12" db="EMBL/GenBank/DDBJ databases">
        <title>Genome of R. gnavus strain RSHDN_123.</title>
        <authorList>
            <person name="Abdugheni R."/>
        </authorList>
    </citation>
    <scope>NUCLEOTIDE SEQUENCE</scope>
    <source>
        <strain evidence="1">RSHDN_123</strain>
    </source>
</reference>
<dbReference type="Proteomes" id="UP000234849">
    <property type="component" value="Unassembled WGS sequence"/>
</dbReference>
<gene>
    <name evidence="2" type="ORF">CDL18_12095</name>
    <name evidence="3" type="ORF">CDL20_01270</name>
    <name evidence="1" type="ORF">O8D18_05215</name>
</gene>
<evidence type="ECO:0008006" key="6">
    <source>
        <dbReference type="Google" id="ProtNLM"/>
    </source>
</evidence>
<dbReference type="RefSeq" id="WP_101880031.1">
    <property type="nucleotide sequence ID" value="NZ_CACRUK010000041.1"/>
</dbReference>
<dbReference type="Gene3D" id="1.25.40.10">
    <property type="entry name" value="Tetratricopeptide repeat domain"/>
    <property type="match status" value="1"/>
</dbReference>
<sequence>MKIVKMDKKIEKEQNRELEQFCRQIREYVQSGRIRECEQLIPQYMQKYPDSAVPHNLLGIVLEMKGKHVEAMKHFRAATALDAGFLPASYNMEQYSSFARKCTIRPAYGWEDCGRKGTHHGINTSGRRSEYSDKKGMFINETGKADHWILV</sequence>
<dbReference type="EMBL" id="NIHM01000018">
    <property type="protein sequence ID" value="PLT53531.1"/>
    <property type="molecule type" value="Genomic_DNA"/>
</dbReference>
<evidence type="ECO:0000313" key="4">
    <source>
        <dbReference type="Proteomes" id="UP000234840"/>
    </source>
</evidence>
<reference evidence="4 5" key="1">
    <citation type="journal article" date="2017" name="Genome Med.">
        <title>A novel Ruminococcus gnavus clade enriched in inflammatory bowel disease patients.</title>
        <authorList>
            <person name="Hall A.B."/>
            <person name="Yassour M."/>
            <person name="Sauk J."/>
            <person name="Garner A."/>
            <person name="Jiang X."/>
            <person name="Arthur T."/>
            <person name="Lagoudas G.K."/>
            <person name="Vatanen T."/>
            <person name="Fornelos N."/>
            <person name="Wilson R."/>
            <person name="Bertha M."/>
            <person name="Cohen M."/>
            <person name="Garber J."/>
            <person name="Khalili H."/>
            <person name="Gevers D."/>
            <person name="Ananthakrishnan A.N."/>
            <person name="Kugathasan S."/>
            <person name="Lander E.S."/>
            <person name="Blainey P."/>
            <person name="Vlamakis H."/>
            <person name="Xavier R.J."/>
            <person name="Huttenhower C."/>
        </authorList>
    </citation>
    <scope>NUCLEOTIDE SEQUENCE [LARGE SCALE GENOMIC DNA]</scope>
    <source>
        <strain evidence="2 5">RJX1118</strain>
        <strain evidence="3 4">RJX1128</strain>
    </source>
</reference>